<organism evidence="1 2">
    <name type="scientific">Crocosphaera watsonii WH 0003</name>
    <dbReference type="NCBI Taxonomy" id="423471"/>
    <lineage>
        <taxon>Bacteria</taxon>
        <taxon>Bacillati</taxon>
        <taxon>Cyanobacteriota</taxon>
        <taxon>Cyanophyceae</taxon>
        <taxon>Oscillatoriophycideae</taxon>
        <taxon>Chroococcales</taxon>
        <taxon>Aphanothecaceae</taxon>
        <taxon>Crocosphaera</taxon>
    </lineage>
</organism>
<keyword evidence="1" id="KW-0378">Hydrolase</keyword>
<accession>G5J1J5</accession>
<evidence type="ECO:0000313" key="1">
    <source>
        <dbReference type="EMBL" id="EHJ13929.1"/>
    </source>
</evidence>
<comment type="caution">
    <text evidence="1">The sequence shown here is derived from an EMBL/GenBank/DDBJ whole genome shotgun (WGS) entry which is preliminary data.</text>
</comment>
<proteinExistence type="predicted"/>
<reference evidence="1 2" key="1">
    <citation type="journal article" date="2011" name="Front. Microbiol.">
        <title>Two Strains of Crocosphaera watsonii with Highly Conserved Genomes are Distinguished by Strain-Specific Features.</title>
        <authorList>
            <person name="Bench S.R."/>
            <person name="Ilikchyan I.N."/>
            <person name="Tripp H.J."/>
            <person name="Zehr J.P."/>
        </authorList>
    </citation>
    <scope>NUCLEOTIDE SEQUENCE [LARGE SCALE GENOMIC DNA]</scope>
    <source>
        <strain evidence="1 2">WH 0003</strain>
    </source>
</reference>
<dbReference type="Proteomes" id="UP000003477">
    <property type="component" value="Unassembled WGS sequence"/>
</dbReference>
<dbReference type="GO" id="GO:0004519">
    <property type="term" value="F:endonuclease activity"/>
    <property type="evidence" value="ECO:0007669"/>
    <property type="project" value="UniProtKB-KW"/>
</dbReference>
<name>G5J1J5_CROWT</name>
<dbReference type="EMBL" id="AESD01000218">
    <property type="protein sequence ID" value="EHJ13929.1"/>
    <property type="molecule type" value="Genomic_DNA"/>
</dbReference>
<dbReference type="AlphaFoldDB" id="G5J1J5"/>
<sequence>MGSASIPKGKFAGQYIGRIAIRFRPSFVLQLPDKKFDVHPKYLTLMHSLDGYNYAY</sequence>
<evidence type="ECO:0000313" key="2">
    <source>
        <dbReference type="Proteomes" id="UP000003477"/>
    </source>
</evidence>
<gene>
    <name evidence="1" type="ORF">CWATWH0003_1377</name>
</gene>
<protein>
    <submittedName>
        <fullName evidence="1">HNH endonuclease</fullName>
    </submittedName>
</protein>
<keyword evidence="1" id="KW-0540">Nuclease</keyword>
<keyword evidence="1" id="KW-0255">Endonuclease</keyword>